<comment type="catalytic activity">
    <reaction evidence="1">
        <text>Hydrolyzes proteins with a preference for Tyr or Phe in the P1' position. Has no action on amino-acid p-nitroanilides.</text>
        <dbReference type="EC" id="3.4.24.77"/>
    </reaction>
</comment>
<protein>
    <recommendedName>
        <fullName evidence="4">Extracellular small neutral protease</fullName>
        <ecNumber evidence="3">3.4.24.77</ecNumber>
    </recommendedName>
    <alternativeName>
        <fullName evidence="7">Snapalysin</fullName>
    </alternativeName>
</protein>
<name>A0ABN2G015_9ACTN</name>
<comment type="similarity">
    <text evidence="2">Belongs to the peptidase M7 family.</text>
</comment>
<dbReference type="InterPro" id="IPR024079">
    <property type="entry name" value="MetalloPept_cat_dom_sf"/>
</dbReference>
<dbReference type="Gene3D" id="3.40.390.10">
    <property type="entry name" value="Collagenase (Catalytic Domain)"/>
    <property type="match status" value="1"/>
</dbReference>
<gene>
    <name evidence="9" type="ORF">GCM10009765_10560</name>
</gene>
<evidence type="ECO:0000256" key="1">
    <source>
        <dbReference type="ARBA" id="ARBA00000612"/>
    </source>
</evidence>
<evidence type="ECO:0000256" key="5">
    <source>
        <dbReference type="ARBA" id="ARBA00022723"/>
    </source>
</evidence>
<dbReference type="PIRSF" id="PIRSF016573">
    <property type="entry name" value="Peptidase_M7"/>
    <property type="match status" value="1"/>
</dbReference>
<feature type="compositionally biased region" description="Polar residues" evidence="8">
    <location>
        <begin position="187"/>
        <end position="196"/>
    </location>
</feature>
<accession>A0ABN2G015</accession>
<evidence type="ECO:0000313" key="10">
    <source>
        <dbReference type="Proteomes" id="UP001500618"/>
    </source>
</evidence>
<comment type="caution">
    <text evidence="9">The sequence shown here is derived from an EMBL/GenBank/DDBJ whole genome shotgun (WGS) entry which is preliminary data.</text>
</comment>
<dbReference type="EC" id="3.4.24.77" evidence="3"/>
<evidence type="ECO:0000256" key="8">
    <source>
        <dbReference type="SAM" id="MobiDB-lite"/>
    </source>
</evidence>
<evidence type="ECO:0000256" key="6">
    <source>
        <dbReference type="ARBA" id="ARBA00023049"/>
    </source>
</evidence>
<evidence type="ECO:0000256" key="2">
    <source>
        <dbReference type="ARBA" id="ARBA00006571"/>
    </source>
</evidence>
<feature type="region of interest" description="Disordered" evidence="8">
    <location>
        <begin position="163"/>
        <end position="203"/>
    </location>
</feature>
<evidence type="ECO:0000313" key="9">
    <source>
        <dbReference type="EMBL" id="GAA1662967.1"/>
    </source>
</evidence>
<dbReference type="PRINTS" id="PR00787">
    <property type="entry name" value="NEUTRALPTASE"/>
</dbReference>
<proteinExistence type="inferred from homology"/>
<dbReference type="Proteomes" id="UP001500618">
    <property type="component" value="Unassembled WGS sequence"/>
</dbReference>
<dbReference type="Pfam" id="PF02031">
    <property type="entry name" value="Peptidase_M7"/>
    <property type="match status" value="1"/>
</dbReference>
<dbReference type="InterPro" id="IPR000013">
    <property type="entry name" value="Peptidase_M7"/>
</dbReference>
<evidence type="ECO:0000256" key="4">
    <source>
        <dbReference type="ARBA" id="ARBA00019129"/>
    </source>
</evidence>
<keyword evidence="6" id="KW-0645">Protease</keyword>
<evidence type="ECO:0000256" key="3">
    <source>
        <dbReference type="ARBA" id="ARBA00012325"/>
    </source>
</evidence>
<sequence length="203" mass="21036">MFATPAQAGSSDGLVAPGGTSVSGFSGTYAGSAAEAAANRAFLQAVLRSVAKKRAASPKLTAVTVVYDASQAPTFASEIAGSAQIWNGAVHNVRLSAGGANADFSYYEGNDSRGSYADTDGSGHGYVFLDYQQNQEYYSQRVVAHETGHVLGLPDDYSGPCSELMSGGGPGPSCRNTQPDQQERNQVDSIWSNANLSKLAPVS</sequence>
<keyword evidence="5" id="KW-0479">Metal-binding</keyword>
<keyword evidence="6" id="KW-0482">Metalloprotease</keyword>
<dbReference type="NCBIfam" id="NF033628">
    <property type="entry name" value="snapalysin"/>
    <property type="match status" value="1"/>
</dbReference>
<keyword evidence="6" id="KW-0378">Hydrolase</keyword>
<reference evidence="9 10" key="1">
    <citation type="journal article" date="2019" name="Int. J. Syst. Evol. Microbiol.">
        <title>The Global Catalogue of Microorganisms (GCM) 10K type strain sequencing project: providing services to taxonomists for standard genome sequencing and annotation.</title>
        <authorList>
            <consortium name="The Broad Institute Genomics Platform"/>
            <consortium name="The Broad Institute Genome Sequencing Center for Infectious Disease"/>
            <person name="Wu L."/>
            <person name="Ma J."/>
        </authorList>
    </citation>
    <scope>NUCLEOTIDE SEQUENCE [LARGE SCALE GENOMIC DNA]</scope>
    <source>
        <strain evidence="9 10">JCM 14718</strain>
    </source>
</reference>
<keyword evidence="10" id="KW-1185">Reference proteome</keyword>
<dbReference type="EMBL" id="BAAANY010000003">
    <property type="protein sequence ID" value="GAA1662967.1"/>
    <property type="molecule type" value="Genomic_DNA"/>
</dbReference>
<organism evidence="9 10">
    <name type="scientific">Fodinicola feengrottensis</name>
    <dbReference type="NCBI Taxonomy" id="435914"/>
    <lineage>
        <taxon>Bacteria</taxon>
        <taxon>Bacillati</taxon>
        <taxon>Actinomycetota</taxon>
        <taxon>Actinomycetes</taxon>
        <taxon>Mycobacteriales</taxon>
        <taxon>Fodinicola</taxon>
    </lineage>
</organism>
<evidence type="ECO:0000256" key="7">
    <source>
        <dbReference type="ARBA" id="ARBA00029927"/>
    </source>
</evidence>
<dbReference type="SUPFAM" id="SSF55486">
    <property type="entry name" value="Metalloproteases ('zincins'), catalytic domain"/>
    <property type="match status" value="1"/>
</dbReference>